<dbReference type="Gene3D" id="1.10.10.10">
    <property type="entry name" value="Winged helix-like DNA-binding domain superfamily/Winged helix DNA-binding domain"/>
    <property type="match status" value="1"/>
</dbReference>
<dbReference type="PANTHER" id="PTHR44688">
    <property type="entry name" value="DNA-BINDING TRANSCRIPTIONAL ACTIVATOR DEVR_DOSR"/>
    <property type="match status" value="1"/>
</dbReference>
<dbReference type="SUPFAM" id="SSF52540">
    <property type="entry name" value="P-loop containing nucleoside triphosphate hydrolases"/>
    <property type="match status" value="1"/>
</dbReference>
<sequence length="871" mass="91294">MVAMLLRGRDALIDDIVSALTATDIRAVTLHGPSGVGKTRLAAEAALTLDAQAWSTLRLSARTSLSNLPLGGLAPLFADQGSGFLAVSGDPVALLNFTTARLRSLAGTGRILLVIDDISSMDALSVSVVSQLLDSGAAKLLATVGEGAPVPDALMQMWSSSTARRVDLDPLTADDCGAIIADLVGGPVARRSVESLTRASGGNPLFLRELTRGAVSASSLVEVGGVWQLLGEAVGTDALQEVISRRLAGMTAGQRDVVERLAVCVVLPVAELTASDARDSLRRLEADGLVEIREERGTLVASLALPQYETITKASLSLLRVEDILLEQADIAELAARGPEDALRVAVWRLGAGHPSEPELLNNGALLAQLTHDHAQAARLSRAAISAGYPGAAPYLVLADAQRRMGQAEQAFSTAERAAVVDAHTPTSGLLTAQIAMARALIRHDRPGGTDEAIRLLQQAEEDLPDHADMLTLRRAMILFTIERAGDALAIVEPHLGAPASSPAARVQLAMAAAMPLAAAGRLSDAEREVAVILAAIPAGLDRAFALFTAASATLVAGSGTLAHEYAIAALYESIQHDDEISTRYAELLLGHALLELGQIEAAIRWIRDAVGGAEALGPRNLLRVSRGSLAVALVFAGQLDEAQTIVDSLIDSSSEGNLHSGIARALLQAARGNEKAGIRALERMADHYEASGILYLAASVLHHMARIGGADTAAPRLEAIAARGDSTLFHMRARYARALADASPDALAEAGEGWHSIGAELFAAEAFAQAGAVARSRGNTQAAIALFRRATTLAESCIGAQTPILRLALVEDVLTKREREIVELASSGMTSQEIATTLFLSARTVDNHLQSSYGKLGISGRRELMRRAEV</sequence>
<reference evidence="6" key="1">
    <citation type="submission" date="2017-02" db="EMBL/GenBank/DDBJ databases">
        <authorList>
            <person name="Varghese N."/>
            <person name="Submissions S."/>
        </authorList>
    </citation>
    <scope>NUCLEOTIDE SEQUENCE [LARGE SCALE GENOMIC DNA]</scope>
    <source>
        <strain evidence="6">VKM Ac-2052</strain>
    </source>
</reference>
<dbReference type="Pfam" id="PF00196">
    <property type="entry name" value="GerE"/>
    <property type="match status" value="1"/>
</dbReference>
<dbReference type="PROSITE" id="PS00622">
    <property type="entry name" value="HTH_LUXR_1"/>
    <property type="match status" value="1"/>
</dbReference>
<dbReference type="PANTHER" id="PTHR44688:SF16">
    <property type="entry name" value="DNA-BINDING TRANSCRIPTIONAL ACTIVATOR DEVR_DOSR"/>
    <property type="match status" value="1"/>
</dbReference>
<organism evidence="5 6">
    <name type="scientific">Agreia bicolorata</name>
    <dbReference type="NCBI Taxonomy" id="110935"/>
    <lineage>
        <taxon>Bacteria</taxon>
        <taxon>Bacillati</taxon>
        <taxon>Actinomycetota</taxon>
        <taxon>Actinomycetes</taxon>
        <taxon>Micrococcales</taxon>
        <taxon>Microbacteriaceae</taxon>
        <taxon>Agreia</taxon>
    </lineage>
</organism>
<evidence type="ECO:0000313" key="5">
    <source>
        <dbReference type="EMBL" id="SKB02400.1"/>
    </source>
</evidence>
<proteinExistence type="predicted"/>
<keyword evidence="1" id="KW-0805">Transcription regulation</keyword>
<dbReference type="Proteomes" id="UP000189735">
    <property type="component" value="Unassembled WGS sequence"/>
</dbReference>
<dbReference type="InterPro" id="IPR036388">
    <property type="entry name" value="WH-like_DNA-bd_sf"/>
</dbReference>
<dbReference type="InterPro" id="IPR041664">
    <property type="entry name" value="AAA_16"/>
</dbReference>
<dbReference type="CDD" id="cd06170">
    <property type="entry name" value="LuxR_C_like"/>
    <property type="match status" value="1"/>
</dbReference>
<protein>
    <submittedName>
        <fullName evidence="5">ATP-, maltotriose-and DNA-dependent transcriptional regulator MalT</fullName>
    </submittedName>
</protein>
<dbReference type="Pfam" id="PF13191">
    <property type="entry name" value="AAA_16"/>
    <property type="match status" value="1"/>
</dbReference>
<keyword evidence="2" id="KW-0238">DNA-binding</keyword>
<dbReference type="InterPro" id="IPR011990">
    <property type="entry name" value="TPR-like_helical_dom_sf"/>
</dbReference>
<gene>
    <name evidence="5" type="ORF">SAMN06295879_3492</name>
</gene>
<dbReference type="InterPro" id="IPR016032">
    <property type="entry name" value="Sig_transdc_resp-reg_C-effctor"/>
</dbReference>
<dbReference type="GO" id="GO:0006355">
    <property type="term" value="P:regulation of DNA-templated transcription"/>
    <property type="evidence" value="ECO:0007669"/>
    <property type="project" value="InterPro"/>
</dbReference>
<dbReference type="PRINTS" id="PR00038">
    <property type="entry name" value="HTHLUXR"/>
</dbReference>
<evidence type="ECO:0000256" key="2">
    <source>
        <dbReference type="ARBA" id="ARBA00023125"/>
    </source>
</evidence>
<dbReference type="EMBL" id="FUYG01000012">
    <property type="protein sequence ID" value="SKB02400.1"/>
    <property type="molecule type" value="Genomic_DNA"/>
</dbReference>
<name>A0A1T4YL30_9MICO</name>
<dbReference type="Gene3D" id="3.40.50.300">
    <property type="entry name" value="P-loop containing nucleotide triphosphate hydrolases"/>
    <property type="match status" value="1"/>
</dbReference>
<evidence type="ECO:0000259" key="4">
    <source>
        <dbReference type="PROSITE" id="PS50043"/>
    </source>
</evidence>
<dbReference type="AlphaFoldDB" id="A0A1T4YL30"/>
<feature type="domain" description="HTH luxR-type" evidence="4">
    <location>
        <begin position="813"/>
        <end position="871"/>
    </location>
</feature>
<dbReference type="Gene3D" id="1.25.40.10">
    <property type="entry name" value="Tetratricopeptide repeat domain"/>
    <property type="match status" value="2"/>
</dbReference>
<accession>A0A1T4YL30</accession>
<evidence type="ECO:0000256" key="3">
    <source>
        <dbReference type="ARBA" id="ARBA00023163"/>
    </source>
</evidence>
<dbReference type="RefSeq" id="WP_078715420.1">
    <property type="nucleotide sequence ID" value="NZ_FUYG01000012.1"/>
</dbReference>
<dbReference type="PROSITE" id="PS50043">
    <property type="entry name" value="HTH_LUXR_2"/>
    <property type="match status" value="1"/>
</dbReference>
<dbReference type="SUPFAM" id="SSF46894">
    <property type="entry name" value="C-terminal effector domain of the bipartite response regulators"/>
    <property type="match status" value="1"/>
</dbReference>
<dbReference type="SUPFAM" id="SSF48452">
    <property type="entry name" value="TPR-like"/>
    <property type="match status" value="2"/>
</dbReference>
<dbReference type="InterPro" id="IPR000792">
    <property type="entry name" value="Tscrpt_reg_LuxR_C"/>
</dbReference>
<evidence type="ECO:0000313" key="6">
    <source>
        <dbReference type="Proteomes" id="UP000189735"/>
    </source>
</evidence>
<dbReference type="SMART" id="SM00421">
    <property type="entry name" value="HTH_LUXR"/>
    <property type="match status" value="1"/>
</dbReference>
<evidence type="ECO:0000256" key="1">
    <source>
        <dbReference type="ARBA" id="ARBA00023015"/>
    </source>
</evidence>
<dbReference type="InterPro" id="IPR027417">
    <property type="entry name" value="P-loop_NTPase"/>
</dbReference>
<dbReference type="GO" id="GO:0003677">
    <property type="term" value="F:DNA binding"/>
    <property type="evidence" value="ECO:0007669"/>
    <property type="project" value="UniProtKB-KW"/>
</dbReference>
<keyword evidence="3" id="KW-0804">Transcription</keyword>